<evidence type="ECO:0008006" key="3">
    <source>
        <dbReference type="Google" id="ProtNLM"/>
    </source>
</evidence>
<dbReference type="AlphaFoldDB" id="T0GX35"/>
<dbReference type="Pfam" id="PF05013">
    <property type="entry name" value="FGase"/>
    <property type="match status" value="1"/>
</dbReference>
<evidence type="ECO:0000313" key="1">
    <source>
        <dbReference type="EMBL" id="EQB04498.1"/>
    </source>
</evidence>
<dbReference type="EMBL" id="ATHO01000128">
    <property type="protein sequence ID" value="EQB04498.1"/>
    <property type="molecule type" value="Genomic_DNA"/>
</dbReference>
<gene>
    <name evidence="1" type="ORF">L288_14000</name>
</gene>
<sequence length="181" mass="20154">MNYSAPRAPAETTAAYDLYRPDRPVAPVVISVPHAGRDYDGALLGAARVEPAVLRRLEDRWADLLAHPLIGQGHAVIVARAPRALIDLNRHEREIDPAMVTGIPRDMPLQTSAKLRGGLGLIPRRLPGAYELWRRPVDWAEVQRRIDTVHRPYHAALGSLMRAAREEYGHAILIDLHSMPP</sequence>
<dbReference type="Gene3D" id="3.40.630.40">
    <property type="entry name" value="Zn-dependent exopeptidases"/>
    <property type="match status" value="1"/>
</dbReference>
<dbReference type="InterPro" id="IPR007709">
    <property type="entry name" value="N-FG_amidohydro"/>
</dbReference>
<organism evidence="1 2">
    <name type="scientific">Sphingobium quisquiliarum P25</name>
    <dbReference type="NCBI Taxonomy" id="1329909"/>
    <lineage>
        <taxon>Bacteria</taxon>
        <taxon>Pseudomonadati</taxon>
        <taxon>Pseudomonadota</taxon>
        <taxon>Alphaproteobacteria</taxon>
        <taxon>Sphingomonadales</taxon>
        <taxon>Sphingomonadaceae</taxon>
        <taxon>Sphingobium</taxon>
    </lineage>
</organism>
<proteinExistence type="predicted"/>
<reference evidence="1 2" key="1">
    <citation type="journal article" date="2013" name="Genome Announc.">
        <title>Draft Genome Sequence of Sphingobium quisquiliarum Strain P25T, a Novel Hexachlorocyclohexane (HCH)-Degrading Bacterium Isolated from an HCH Dumpsite.</title>
        <authorList>
            <person name="Kumar Singh A."/>
            <person name="Sangwan N."/>
            <person name="Sharma A."/>
            <person name="Gupta V."/>
            <person name="Khurana J.P."/>
            <person name="Lal R."/>
        </authorList>
    </citation>
    <scope>NUCLEOTIDE SEQUENCE [LARGE SCALE GENOMIC DNA]</scope>
    <source>
        <strain evidence="1 2">P25</strain>
    </source>
</reference>
<dbReference type="RefSeq" id="WP_021238923.1">
    <property type="nucleotide sequence ID" value="NZ_ATHO01000128.1"/>
</dbReference>
<dbReference type="SUPFAM" id="SSF53187">
    <property type="entry name" value="Zn-dependent exopeptidases"/>
    <property type="match status" value="1"/>
</dbReference>
<name>T0GX35_9SPHN</name>
<evidence type="ECO:0000313" key="2">
    <source>
        <dbReference type="Proteomes" id="UP000015525"/>
    </source>
</evidence>
<accession>T0GX35</accession>
<protein>
    <recommendedName>
        <fullName evidence="3">N-formylglutamate amidohydrolase</fullName>
    </recommendedName>
</protein>
<keyword evidence="2" id="KW-1185">Reference proteome</keyword>
<feature type="non-terminal residue" evidence="1">
    <location>
        <position position="181"/>
    </location>
</feature>
<comment type="caution">
    <text evidence="1">The sequence shown here is derived from an EMBL/GenBank/DDBJ whole genome shotgun (WGS) entry which is preliminary data.</text>
</comment>
<dbReference type="Proteomes" id="UP000015525">
    <property type="component" value="Unassembled WGS sequence"/>
</dbReference>